<proteinExistence type="predicted"/>
<organism evidence="1 2">
    <name type="scientific">Pomacea canaliculata</name>
    <name type="common">Golden apple snail</name>
    <dbReference type="NCBI Taxonomy" id="400727"/>
    <lineage>
        <taxon>Eukaryota</taxon>
        <taxon>Metazoa</taxon>
        <taxon>Spiralia</taxon>
        <taxon>Lophotrochozoa</taxon>
        <taxon>Mollusca</taxon>
        <taxon>Gastropoda</taxon>
        <taxon>Caenogastropoda</taxon>
        <taxon>Architaenioglossa</taxon>
        <taxon>Ampullarioidea</taxon>
        <taxon>Ampullariidae</taxon>
        <taxon>Pomacea</taxon>
    </lineage>
</organism>
<reference evidence="1 2" key="1">
    <citation type="submission" date="2018-04" db="EMBL/GenBank/DDBJ databases">
        <title>The genome of golden apple snail Pomacea canaliculata provides insight into stress tolerance and invasive adaptation.</title>
        <authorList>
            <person name="Liu C."/>
            <person name="Liu B."/>
            <person name="Ren Y."/>
            <person name="Zhang Y."/>
            <person name="Wang H."/>
            <person name="Li S."/>
            <person name="Jiang F."/>
            <person name="Yin L."/>
            <person name="Zhang G."/>
            <person name="Qian W."/>
            <person name="Fan W."/>
        </authorList>
    </citation>
    <scope>NUCLEOTIDE SEQUENCE [LARGE SCALE GENOMIC DNA]</scope>
    <source>
        <strain evidence="1">SZHN2017</strain>
        <tissue evidence="1">Muscle</tissue>
    </source>
</reference>
<gene>
    <name evidence="1" type="ORF">C0Q70_11805</name>
</gene>
<comment type="caution">
    <text evidence="1">The sequence shown here is derived from an EMBL/GenBank/DDBJ whole genome shotgun (WGS) entry which is preliminary data.</text>
</comment>
<protein>
    <submittedName>
        <fullName evidence="1">Uncharacterized protein</fullName>
    </submittedName>
</protein>
<evidence type="ECO:0000313" key="1">
    <source>
        <dbReference type="EMBL" id="PVD29208.1"/>
    </source>
</evidence>
<sequence length="407" mass="46027">MSLQRKINFCGGRYISAEIDLPDCALITEYVPQSHGELKPLRTDRITGGRLPHPIIGFPQIICYEGNLVVVQLLVGREIYLHFLVIDLSAKQYFVFKDDVKHFKPDMLLKGSIQCHLSPDGHCLLLRLPVSVLRPRAASLSLTAKKLHGDEPISAENPVLSTSKLHKFQDRKFKMIAFDPRFPRRLLSMKPNEYCTRCEILVQDLNTRSIIFNKTVPLPDPVDLLHRHSAQQRTRCSAADEEVNSNCDSDEEHEGQYYLDLVSCTTEYSRAGDRIVMCCHVAAGQNLQYLRVLIFDSDLFMCIDQHTHKLPSSMDLKTTKPFLISFTPCDSKSTCFSLLGTVAKLDIHYLALQSQEILLCKQSAALQYCVTFNLEGIYLSCQCLAFLSITFTLTPTGTILHSNKNRA</sequence>
<evidence type="ECO:0000313" key="2">
    <source>
        <dbReference type="Proteomes" id="UP000245119"/>
    </source>
</evidence>
<keyword evidence="2" id="KW-1185">Reference proteome</keyword>
<dbReference type="Proteomes" id="UP000245119">
    <property type="component" value="Linkage Group LG6"/>
</dbReference>
<dbReference type="EMBL" id="PZQS01000006">
    <property type="protein sequence ID" value="PVD29208.1"/>
    <property type="molecule type" value="Genomic_DNA"/>
</dbReference>
<name>A0A2T7P705_POMCA</name>
<accession>A0A2T7P705</accession>
<dbReference type="AlphaFoldDB" id="A0A2T7P705"/>